<dbReference type="Pfam" id="PF12833">
    <property type="entry name" value="HTH_18"/>
    <property type="match status" value="1"/>
</dbReference>
<accession>A0A4R3KLL6</accession>
<protein>
    <submittedName>
        <fullName evidence="5">AraC family transcriptional regulator</fullName>
    </submittedName>
</protein>
<dbReference type="Proteomes" id="UP000295807">
    <property type="component" value="Unassembled WGS sequence"/>
</dbReference>
<dbReference type="GO" id="GO:0043565">
    <property type="term" value="F:sequence-specific DNA binding"/>
    <property type="evidence" value="ECO:0007669"/>
    <property type="project" value="InterPro"/>
</dbReference>
<evidence type="ECO:0000259" key="4">
    <source>
        <dbReference type="PROSITE" id="PS01124"/>
    </source>
</evidence>
<dbReference type="SUPFAM" id="SSF46689">
    <property type="entry name" value="Homeodomain-like"/>
    <property type="match status" value="1"/>
</dbReference>
<evidence type="ECO:0000256" key="1">
    <source>
        <dbReference type="ARBA" id="ARBA00023015"/>
    </source>
</evidence>
<dbReference type="SMART" id="SM00342">
    <property type="entry name" value="HTH_ARAC"/>
    <property type="match status" value="1"/>
</dbReference>
<gene>
    <name evidence="5" type="ORF">EDD80_1154</name>
</gene>
<dbReference type="InterPro" id="IPR037923">
    <property type="entry name" value="HTH-like"/>
</dbReference>
<dbReference type="SUPFAM" id="SSF51215">
    <property type="entry name" value="Regulatory protein AraC"/>
    <property type="match status" value="1"/>
</dbReference>
<dbReference type="PANTHER" id="PTHR43280">
    <property type="entry name" value="ARAC-FAMILY TRANSCRIPTIONAL REGULATOR"/>
    <property type="match status" value="1"/>
</dbReference>
<dbReference type="GO" id="GO:0003700">
    <property type="term" value="F:DNA-binding transcription factor activity"/>
    <property type="evidence" value="ECO:0007669"/>
    <property type="project" value="InterPro"/>
</dbReference>
<organism evidence="5 6">
    <name type="scientific">Anseongella ginsenosidimutans</name>
    <dbReference type="NCBI Taxonomy" id="496056"/>
    <lineage>
        <taxon>Bacteria</taxon>
        <taxon>Pseudomonadati</taxon>
        <taxon>Bacteroidota</taxon>
        <taxon>Sphingobacteriia</taxon>
        <taxon>Sphingobacteriales</taxon>
        <taxon>Sphingobacteriaceae</taxon>
        <taxon>Anseongella</taxon>
    </lineage>
</organism>
<evidence type="ECO:0000313" key="5">
    <source>
        <dbReference type="EMBL" id="TCS85021.1"/>
    </source>
</evidence>
<keyword evidence="1" id="KW-0805">Transcription regulation</keyword>
<dbReference type="Gene3D" id="1.10.10.60">
    <property type="entry name" value="Homeodomain-like"/>
    <property type="match status" value="1"/>
</dbReference>
<dbReference type="PRINTS" id="PR00032">
    <property type="entry name" value="HTHARAC"/>
</dbReference>
<comment type="caution">
    <text evidence="5">The sequence shown here is derived from an EMBL/GenBank/DDBJ whole genome shotgun (WGS) entry which is preliminary data.</text>
</comment>
<feature type="domain" description="HTH araC/xylS-type" evidence="4">
    <location>
        <begin position="171"/>
        <end position="268"/>
    </location>
</feature>
<dbReference type="PANTHER" id="PTHR43280:SF2">
    <property type="entry name" value="HTH-TYPE TRANSCRIPTIONAL REGULATOR EXSA"/>
    <property type="match status" value="1"/>
</dbReference>
<keyword evidence="6" id="KW-1185">Reference proteome</keyword>
<keyword evidence="3" id="KW-0804">Transcription</keyword>
<dbReference type="InterPro" id="IPR009057">
    <property type="entry name" value="Homeodomain-like_sf"/>
</dbReference>
<dbReference type="InterPro" id="IPR018060">
    <property type="entry name" value="HTH_AraC"/>
</dbReference>
<keyword evidence="2" id="KW-0238">DNA-binding</keyword>
<dbReference type="OrthoDB" id="511992at2"/>
<dbReference type="PROSITE" id="PS00041">
    <property type="entry name" value="HTH_ARAC_FAMILY_1"/>
    <property type="match status" value="1"/>
</dbReference>
<dbReference type="PROSITE" id="PS01124">
    <property type="entry name" value="HTH_ARAC_FAMILY_2"/>
    <property type="match status" value="1"/>
</dbReference>
<dbReference type="EMBL" id="SMAD01000015">
    <property type="protein sequence ID" value="TCS85021.1"/>
    <property type="molecule type" value="Genomic_DNA"/>
</dbReference>
<dbReference type="InterPro" id="IPR018062">
    <property type="entry name" value="HTH_AraC-typ_CS"/>
</dbReference>
<evidence type="ECO:0000256" key="2">
    <source>
        <dbReference type="ARBA" id="ARBA00023125"/>
    </source>
</evidence>
<sequence length="272" mass="31049">MHDLIPEYKNLLAGQYSGQVTDELKTEGIIAVAARYSSEESDARMHSHCNAHISFVLKGGSREKRNQSAYERHPGSIAFYHSGEVHQTIPVLPSTHINVEVEDCFLKKFDIPEHLLQKAVDTHVDLPMIMLQIYRELLSKDAFTHSTLEMLLLGVLGSVQKKEKQKVPSWILIVNEMMNDLWDKQPTLSDLSSATGVHPVTISKYFPVFYSSTFGEYMRKLKINRSITMLGHYSLTEIAYKCGFSDQSHFIRNFKFYSGFLPSELQNKISKD</sequence>
<evidence type="ECO:0000256" key="3">
    <source>
        <dbReference type="ARBA" id="ARBA00023163"/>
    </source>
</evidence>
<reference evidence="5 6" key="1">
    <citation type="submission" date="2019-03" db="EMBL/GenBank/DDBJ databases">
        <title>Genomic Encyclopedia of Type Strains, Phase IV (KMG-IV): sequencing the most valuable type-strain genomes for metagenomic binning, comparative biology and taxonomic classification.</title>
        <authorList>
            <person name="Goeker M."/>
        </authorList>
    </citation>
    <scope>NUCLEOTIDE SEQUENCE [LARGE SCALE GENOMIC DNA]</scope>
    <source>
        <strain evidence="5 6">DSM 21100</strain>
    </source>
</reference>
<dbReference type="InterPro" id="IPR020449">
    <property type="entry name" value="Tscrpt_reg_AraC-type_HTH"/>
</dbReference>
<name>A0A4R3KLL6_9SPHI</name>
<evidence type="ECO:0000313" key="6">
    <source>
        <dbReference type="Proteomes" id="UP000295807"/>
    </source>
</evidence>
<dbReference type="AlphaFoldDB" id="A0A4R3KLL6"/>
<dbReference type="RefSeq" id="WP_132130445.1">
    <property type="nucleotide sequence ID" value="NZ_CP042432.1"/>
</dbReference>
<proteinExistence type="predicted"/>